<dbReference type="Proteomes" id="UP001595826">
    <property type="component" value="Unassembled WGS sequence"/>
</dbReference>
<evidence type="ECO:0000313" key="2">
    <source>
        <dbReference type="Proteomes" id="UP001595826"/>
    </source>
</evidence>
<evidence type="ECO:0008006" key="3">
    <source>
        <dbReference type="Google" id="ProtNLM"/>
    </source>
</evidence>
<dbReference type="RefSeq" id="WP_377407865.1">
    <property type="nucleotide sequence ID" value="NZ_JBHSCY010000001.1"/>
</dbReference>
<organism evidence="1 2">
    <name type="scientific">Polaribacter marinivivus</name>
    <dbReference type="NCBI Taxonomy" id="1524260"/>
    <lineage>
        <taxon>Bacteria</taxon>
        <taxon>Pseudomonadati</taxon>
        <taxon>Bacteroidota</taxon>
        <taxon>Flavobacteriia</taxon>
        <taxon>Flavobacteriales</taxon>
        <taxon>Flavobacteriaceae</taxon>
    </lineage>
</organism>
<sequence>MKKIFNITFILFSIAVFSQKKVAKQIQIHTNQVNIYTTGLDDLKIENSNKDIVEVILYAESYDDQLVKITENSNEVNINFHFEGTETREVIFRKFITKRLQRAEAVIKIPKGKKITVFGENVDIETKNCKNNLAIFIDNGIVKLNTIQKNTELRLYAGNVYAKVKDSKIDVISNIGKIKVNDTTYKKEYKLMKNNAKKNLKIQSIKANIFITTQ</sequence>
<gene>
    <name evidence="1" type="ORF">ACFOWD_02545</name>
</gene>
<dbReference type="EMBL" id="JBHSCY010000001">
    <property type="protein sequence ID" value="MFC4267773.1"/>
    <property type="molecule type" value="Genomic_DNA"/>
</dbReference>
<name>A0ABV8R706_9FLAO</name>
<evidence type="ECO:0000313" key="1">
    <source>
        <dbReference type="EMBL" id="MFC4267773.1"/>
    </source>
</evidence>
<protein>
    <recommendedName>
        <fullName evidence="3">Auto-transporter adhesin head GIN domain-containing protein</fullName>
    </recommendedName>
</protein>
<proteinExistence type="predicted"/>
<keyword evidence="2" id="KW-1185">Reference proteome</keyword>
<comment type="caution">
    <text evidence="1">The sequence shown here is derived from an EMBL/GenBank/DDBJ whole genome shotgun (WGS) entry which is preliminary data.</text>
</comment>
<reference evidence="2" key="1">
    <citation type="journal article" date="2019" name="Int. J. Syst. Evol. Microbiol.">
        <title>The Global Catalogue of Microorganisms (GCM) 10K type strain sequencing project: providing services to taxonomists for standard genome sequencing and annotation.</title>
        <authorList>
            <consortium name="The Broad Institute Genomics Platform"/>
            <consortium name="The Broad Institute Genome Sequencing Center for Infectious Disease"/>
            <person name="Wu L."/>
            <person name="Ma J."/>
        </authorList>
    </citation>
    <scope>NUCLEOTIDE SEQUENCE [LARGE SCALE GENOMIC DNA]</scope>
    <source>
        <strain evidence="2">CECT 8655</strain>
    </source>
</reference>
<accession>A0ABV8R706</accession>